<dbReference type="EC" id="3.4.-.-" evidence="1"/>
<name>A0AAU8CZU6_9HYPH</name>
<dbReference type="GO" id="GO:0016787">
    <property type="term" value="F:hydrolase activity"/>
    <property type="evidence" value="ECO:0007669"/>
    <property type="project" value="UniProtKB-KW"/>
</dbReference>
<dbReference type="EMBL" id="CP159255">
    <property type="protein sequence ID" value="XCG52035.1"/>
    <property type="molecule type" value="Genomic_DNA"/>
</dbReference>
<keyword evidence="1" id="KW-0378">Hydrolase</keyword>
<dbReference type="SUPFAM" id="SSF51261">
    <property type="entry name" value="Duplicated hybrid motif"/>
    <property type="match status" value="1"/>
</dbReference>
<keyword evidence="1" id="KW-0614">Plasmid</keyword>
<protein>
    <submittedName>
        <fullName evidence="1">M23 family metallopeptidase</fullName>
        <ecNumber evidence="1">3.4.-.-</ecNumber>
    </submittedName>
</protein>
<sequence length="619" mass="67349">MSAIPQPVLTALREKLRHAGQVFSDARYPIQLKNPPSSEANYGEPGSLYFGEARGFYPRKGNGEEYISNGYFQPWNSFFHVSSNSDGGVHRGHQGLDIYAPYHPFPHEIQVCAVADGTINNRTYWGDFSENKKGIRGLQELGNRVTLSVSVAVKQKSHQVLFFYGHLNRFADDDRGTNEERRSRSVKAGEVIGYVGKSGNADTLREASTRKSPFHVSSAHLHLAAALVVPIKNKNGKPGTKLVYFDPLEVLPKALGYHPSKGDLGYATSNEEKSGRPNATQWQAKKLAALKDAQDEPNVPKVRIRNVEKTGIQRNTFGTKGFRRVILPKPFHRIDVDRTSTLSATLSAYALMKARKDAKPDLFNRAIARWKEHAAEETDTNYWAETAPALAARAVDRFGYLASNDAGHALAAAMHLHEALYVLMGGPAFEELGSDHADHKISCGFGLRGSLLGVALGETVGALHYAKFPTGEDASGTPVPLFSVTFGAGGIRHATLSGKMPLADTALDYYRAVWNSFIATYGVTKTMRTVQTRLSANDAAARARVLTKTENARDQIKMASRKLAALGDTAAKTLIAEVLDANIAHFQAAVHLSKKPDTTGPRATPDIFALCDAPPTAGS</sequence>
<dbReference type="AlphaFoldDB" id="A0AAU8CZU6"/>
<dbReference type="CDD" id="cd12797">
    <property type="entry name" value="M23_peptidase"/>
    <property type="match status" value="1"/>
</dbReference>
<dbReference type="RefSeq" id="WP_353646188.1">
    <property type="nucleotide sequence ID" value="NZ_CP159255.1"/>
</dbReference>
<dbReference type="Gene3D" id="2.70.70.10">
    <property type="entry name" value="Glucose Permease (Domain IIA)"/>
    <property type="match status" value="1"/>
</dbReference>
<accession>A0AAU8CZU6</accession>
<geneLocation type="plasmid" evidence="1">
    <name>pMk2240B</name>
</geneLocation>
<evidence type="ECO:0000313" key="1">
    <source>
        <dbReference type="EMBL" id="XCG52035.1"/>
    </source>
</evidence>
<dbReference type="InterPro" id="IPR011055">
    <property type="entry name" value="Dup_hybrid_motif"/>
</dbReference>
<reference evidence="1" key="1">
    <citation type="submission" date="2024-06" db="EMBL/GenBank/DDBJ databases">
        <title>Mesorhizobium karijinii sp. nov., a symbiont of the iconic Swainsona formosa from arid Australia.</title>
        <authorList>
            <person name="Hill Y.J."/>
            <person name="Watkin E.L.J."/>
            <person name="O'Hara G.W."/>
            <person name="Terpolilli J."/>
            <person name="Tye M.L."/>
            <person name="Kohlmeier M.G."/>
        </authorList>
    </citation>
    <scope>NUCLEOTIDE SEQUENCE</scope>
    <source>
        <strain evidence="1">WSM2240</strain>
        <plasmid evidence="1">pMk2240B</plasmid>
    </source>
</reference>
<gene>
    <name evidence="1" type="ORF">ABVK50_29110</name>
</gene>
<proteinExistence type="predicted"/>
<organism evidence="1">
    <name type="scientific">Mesorhizobium sp. WSM2240</name>
    <dbReference type="NCBI Taxonomy" id="3228851"/>
    <lineage>
        <taxon>Bacteria</taxon>
        <taxon>Pseudomonadati</taxon>
        <taxon>Pseudomonadota</taxon>
        <taxon>Alphaproteobacteria</taxon>
        <taxon>Hyphomicrobiales</taxon>
        <taxon>Phyllobacteriaceae</taxon>
        <taxon>Mesorhizobium</taxon>
    </lineage>
</organism>